<reference evidence="6 7" key="1">
    <citation type="journal article" date="2009" name="Stand. Genomic Sci.">
        <title>Complete genome sequence of Sanguibacter keddieii type strain (ST-74).</title>
        <authorList>
            <person name="Ivanova N."/>
            <person name="Sikorski J."/>
            <person name="Sims D."/>
            <person name="Brettin T."/>
            <person name="Detter J.C."/>
            <person name="Han C."/>
            <person name="Lapidus A."/>
            <person name="Copeland A."/>
            <person name="Glavina Del Rio T."/>
            <person name="Nolan M."/>
            <person name="Chen F."/>
            <person name="Lucas S."/>
            <person name="Tice H."/>
            <person name="Cheng J.F."/>
            <person name="Bruce D."/>
            <person name="Goodwin L."/>
            <person name="Pitluck S."/>
            <person name="Pati A."/>
            <person name="Mavromatis K."/>
            <person name="Chen A."/>
            <person name="Palaniappan K."/>
            <person name="D'haeseleer P."/>
            <person name="Chain P."/>
            <person name="Bristow J."/>
            <person name="Eisen J.A."/>
            <person name="Markowitz V."/>
            <person name="Hugenholtz P."/>
            <person name="Goker M."/>
            <person name="Pukall R."/>
            <person name="Klenk H.P."/>
            <person name="Kyrpides N.C."/>
        </authorList>
    </citation>
    <scope>NUCLEOTIDE SEQUENCE [LARGE SCALE GENOMIC DNA]</scope>
    <source>
        <strain evidence="7">ATCC 51767 / DSM 10542 / NCFB 3025 / ST-74</strain>
    </source>
</reference>
<dbReference type="InterPro" id="IPR001647">
    <property type="entry name" value="HTH_TetR"/>
</dbReference>
<keyword evidence="2 4" id="KW-0238">DNA-binding</keyword>
<evidence type="ECO:0000313" key="7">
    <source>
        <dbReference type="Proteomes" id="UP000000322"/>
    </source>
</evidence>
<dbReference type="OrthoDB" id="9805134at2"/>
<evidence type="ECO:0000256" key="2">
    <source>
        <dbReference type="ARBA" id="ARBA00023125"/>
    </source>
</evidence>
<accession>D1BK32</accession>
<organism evidence="6 7">
    <name type="scientific">Sanguibacter keddieii (strain ATCC 51767 / DSM 10542 / NCFB 3025 / ST-74)</name>
    <dbReference type="NCBI Taxonomy" id="446469"/>
    <lineage>
        <taxon>Bacteria</taxon>
        <taxon>Bacillati</taxon>
        <taxon>Actinomycetota</taxon>
        <taxon>Actinomycetes</taxon>
        <taxon>Micrococcales</taxon>
        <taxon>Sanguibacteraceae</taxon>
        <taxon>Sanguibacter</taxon>
    </lineage>
</organism>
<evidence type="ECO:0000256" key="3">
    <source>
        <dbReference type="ARBA" id="ARBA00023163"/>
    </source>
</evidence>
<dbReference type="GO" id="GO:0003677">
    <property type="term" value="F:DNA binding"/>
    <property type="evidence" value="ECO:0007669"/>
    <property type="project" value="UniProtKB-UniRule"/>
</dbReference>
<dbReference type="RefSeq" id="WP_012867510.1">
    <property type="nucleotide sequence ID" value="NC_013521.1"/>
</dbReference>
<evidence type="ECO:0000259" key="5">
    <source>
        <dbReference type="PROSITE" id="PS50977"/>
    </source>
</evidence>
<dbReference type="Pfam" id="PF00440">
    <property type="entry name" value="TetR_N"/>
    <property type="match status" value="1"/>
</dbReference>
<dbReference type="PANTHER" id="PTHR47506">
    <property type="entry name" value="TRANSCRIPTIONAL REGULATORY PROTEIN"/>
    <property type="match status" value="1"/>
</dbReference>
<dbReference type="SUPFAM" id="SSF48498">
    <property type="entry name" value="Tetracyclin repressor-like, C-terminal domain"/>
    <property type="match status" value="1"/>
</dbReference>
<dbReference type="Proteomes" id="UP000000322">
    <property type="component" value="Chromosome"/>
</dbReference>
<name>D1BK32_SANKS</name>
<dbReference type="Gene3D" id="1.10.10.60">
    <property type="entry name" value="Homeodomain-like"/>
    <property type="match status" value="1"/>
</dbReference>
<feature type="domain" description="HTH tetR-type" evidence="5">
    <location>
        <begin position="6"/>
        <end position="66"/>
    </location>
</feature>
<feature type="DNA-binding region" description="H-T-H motif" evidence="4">
    <location>
        <begin position="29"/>
        <end position="48"/>
    </location>
</feature>
<dbReference type="AlphaFoldDB" id="D1BK32"/>
<proteinExistence type="predicted"/>
<keyword evidence="1" id="KW-0805">Transcription regulation</keyword>
<dbReference type="EMBL" id="CP001819">
    <property type="protein sequence ID" value="ACZ22441.1"/>
    <property type="molecule type" value="Genomic_DNA"/>
</dbReference>
<dbReference type="PROSITE" id="PS50977">
    <property type="entry name" value="HTH_TETR_2"/>
    <property type="match status" value="1"/>
</dbReference>
<dbReference type="Gene3D" id="1.10.357.10">
    <property type="entry name" value="Tetracycline Repressor, domain 2"/>
    <property type="match status" value="1"/>
</dbReference>
<dbReference type="eggNOG" id="COG1309">
    <property type="taxonomic scope" value="Bacteria"/>
</dbReference>
<dbReference type="KEGG" id="ske:Sked_25370"/>
<keyword evidence="7" id="KW-1185">Reference proteome</keyword>
<sequence>MGRTQTFDTTTAVRAARDVFWQHGFEGASLADLESSTGLARSSLYHAFGSKRGLFDAAVEDYLATVIRPRLAPLVGPETGTAALLGYFTSLHGAVAALPDDSPRRGCLLVNSTAGLAAQDPAARDVVDGYRAELTAALRSALAAGHPDMAEGSLDSTARVLASLSIGAMVVARINQPESLALLATAAEVVAGLPAAQPGDLPQQ</sequence>
<dbReference type="SUPFAM" id="SSF46689">
    <property type="entry name" value="Homeodomain-like"/>
    <property type="match status" value="1"/>
</dbReference>
<dbReference type="STRING" id="446469.Sked_25370"/>
<dbReference type="HOGENOM" id="CLU_069356_28_0_11"/>
<evidence type="ECO:0000256" key="1">
    <source>
        <dbReference type="ARBA" id="ARBA00023015"/>
    </source>
</evidence>
<keyword evidence="3" id="KW-0804">Transcription</keyword>
<dbReference type="PANTHER" id="PTHR47506:SF1">
    <property type="entry name" value="HTH-TYPE TRANSCRIPTIONAL REGULATOR YJDC"/>
    <property type="match status" value="1"/>
</dbReference>
<dbReference type="InterPro" id="IPR036271">
    <property type="entry name" value="Tet_transcr_reg_TetR-rel_C_sf"/>
</dbReference>
<dbReference type="PRINTS" id="PR00455">
    <property type="entry name" value="HTHTETR"/>
</dbReference>
<evidence type="ECO:0000313" key="6">
    <source>
        <dbReference type="EMBL" id="ACZ22441.1"/>
    </source>
</evidence>
<protein>
    <submittedName>
        <fullName evidence="6">Transcriptional regulator</fullName>
    </submittedName>
</protein>
<evidence type="ECO:0000256" key="4">
    <source>
        <dbReference type="PROSITE-ProRule" id="PRU00335"/>
    </source>
</evidence>
<gene>
    <name evidence="6" type="ordered locus">Sked_25370</name>
</gene>
<dbReference type="InterPro" id="IPR009057">
    <property type="entry name" value="Homeodomain-like_sf"/>
</dbReference>